<feature type="transmembrane region" description="Helical" evidence="6">
    <location>
        <begin position="821"/>
        <end position="843"/>
    </location>
</feature>
<protein>
    <recommendedName>
        <fullName evidence="11">DUF2421 domain-containing protein</fullName>
    </recommendedName>
</protein>
<comment type="subcellular location">
    <subcellularLocation>
        <location evidence="1">Membrane</location>
        <topology evidence="1">Multi-pass membrane protein</topology>
    </subcellularLocation>
</comment>
<keyword evidence="2 6" id="KW-0812">Transmembrane</keyword>
<accession>A0ABP0EJT6</accession>
<feature type="transmembrane region" description="Helical" evidence="6">
    <location>
        <begin position="679"/>
        <end position="697"/>
    </location>
</feature>
<reference evidence="9 10" key="1">
    <citation type="submission" date="2024-01" db="EMBL/GenBank/DDBJ databases">
        <authorList>
            <consortium name="Genoscope - CEA"/>
            <person name="William W."/>
        </authorList>
    </citation>
    <scope>NUCLEOTIDE SEQUENCE [LARGE SCALE GENOMIC DNA]</scope>
    <source>
        <strain evidence="9 10">29B2s-10</strain>
    </source>
</reference>
<sequence>MRASANPNRNGGGSYGSTSENGGHGHDDENDQQQQHQDPTKLSFATPTTGRRNQQLKTQASVILAQTGERVQRSVSSFSLGFESFSFRSSDDDTDEENAVESSSLLGRNSGGQIRRQWTQMKEFVHTEMFRNVLKCSLAYLIASLGVYWSTFDDFLGRTDSKHVVATVAVYFHPSRSKGSMHQTLGFVVCAVVFSFSMSFLCRALSGFFFNHGEDELCYTIDLIVSSFTLGVVAFMKQKVNKQTFNTACSLASISLVSCIIKEGSTNASEIPIERLLSTLQVICTGCAISVLICYFVWPVSAVRQLRKHLNDSYNIMSSLLSITANRFLNGENISAKDVEFFNSLNKNITSLNLSLEEAKFELLLVGREEEWLLFVKLVSTTKALARHVQALRSSVEMQWSLLHDQDESDDSTSISSGRHSTESLIHLSQSVENMAKIQTSSGAASAAAAAAVSANTAITSGQIFDLFVYYLAPSMKSFIFTIKNILSEVPFENFDGITNKFAPTDTFQHSLESATRLFQSKQADSFERLYAQEIFRRGDLNDNKDFFFKTDQEEVTACCGNFSSLLGEFSRELMKFLKLTEEYDEARGSSRSWKWLRRRTTTTTDAASEETKSDVDVDLVDSGEQQGLNEALLNFQNHYEDDSKRRKRHQENHSQDDMPLSFKLWKTLKIFNRTDTQFGIRVGLGAFCIAIFAFLPRTKEQFNEWRGEWALVIYCIMMNKSVGGTTMTIKWRFIGTFLGCYGAYLIWWLTDGNGYILCLSGFLISIPSFYIILYWKQNNPFGRFILLAYNLTALYSYSMTQKDTEDGLEGGDNPIIEDIAFHRFVSVSVGIVWALTMASLFLPNSARARLKKGLTILWLRMGVIWNSDPLDYVEEREESRLLGLKDQKGLHDLLRECETLLKQAPKEFRLKGQFPKQKYEKIIQCTSNIIDAFQNMNLMIEVDPALSANEEYVLKYISAERAEVEHRIFLVFYMIASAMRLGFPLPSKPASTEHAKDRMLFKLNEIRSNTAVKKDLTLTNEDYVLLYSYILVTNKISSELDKIILLVKDLLGSINEEIFELV</sequence>
<keyword evidence="4 6" id="KW-0472">Membrane</keyword>
<evidence type="ECO:0000256" key="6">
    <source>
        <dbReference type="SAM" id="Phobius"/>
    </source>
</evidence>
<feature type="transmembrane region" description="Helical" evidence="6">
    <location>
        <begin position="730"/>
        <end position="749"/>
    </location>
</feature>
<feature type="transmembrane region" description="Helical" evidence="6">
    <location>
        <begin position="755"/>
        <end position="775"/>
    </location>
</feature>
<dbReference type="EMBL" id="OZ004258">
    <property type="protein sequence ID" value="CAK7912902.1"/>
    <property type="molecule type" value="Genomic_DNA"/>
</dbReference>
<dbReference type="PANTHER" id="PTHR47804">
    <property type="entry name" value="60S RIBOSOMAL PROTEIN L19"/>
    <property type="match status" value="1"/>
</dbReference>
<feature type="transmembrane region" description="Helical" evidence="6">
    <location>
        <begin position="217"/>
        <end position="236"/>
    </location>
</feature>
<evidence type="ECO:0000256" key="2">
    <source>
        <dbReference type="ARBA" id="ARBA00022692"/>
    </source>
</evidence>
<feature type="transmembrane region" description="Helical" evidence="6">
    <location>
        <begin position="185"/>
        <end position="211"/>
    </location>
</feature>
<evidence type="ECO:0000313" key="10">
    <source>
        <dbReference type="Proteomes" id="UP001497600"/>
    </source>
</evidence>
<feature type="region of interest" description="Disordered" evidence="5">
    <location>
        <begin position="1"/>
        <end position="54"/>
    </location>
</feature>
<keyword evidence="3 6" id="KW-1133">Transmembrane helix</keyword>
<evidence type="ECO:0000313" key="9">
    <source>
        <dbReference type="EMBL" id="CAK7912902.1"/>
    </source>
</evidence>
<dbReference type="Pfam" id="PF10334">
    <property type="entry name" value="BRE4"/>
    <property type="match status" value="1"/>
</dbReference>
<dbReference type="InterPro" id="IPR018820">
    <property type="entry name" value="BRE4-related_DUF2421"/>
</dbReference>
<dbReference type="InterPro" id="IPR049453">
    <property type="entry name" value="Memb_transporter_dom"/>
</dbReference>
<evidence type="ECO:0008006" key="11">
    <source>
        <dbReference type="Google" id="ProtNLM"/>
    </source>
</evidence>
<gene>
    <name evidence="9" type="ORF">CAAN4_F09142</name>
</gene>
<evidence type="ECO:0000256" key="4">
    <source>
        <dbReference type="ARBA" id="ARBA00023136"/>
    </source>
</evidence>
<feature type="domain" description="Integral membrane bound transporter" evidence="8">
    <location>
        <begin position="703"/>
        <end position="837"/>
    </location>
</feature>
<evidence type="ECO:0000256" key="3">
    <source>
        <dbReference type="ARBA" id="ARBA00022989"/>
    </source>
</evidence>
<dbReference type="PANTHER" id="PTHR47804:SF1">
    <property type="entry name" value="DUF2421 DOMAIN-CONTAINING PROTEIN"/>
    <property type="match status" value="1"/>
</dbReference>
<dbReference type="InterPro" id="IPR052430">
    <property type="entry name" value="IVT-Associated"/>
</dbReference>
<feature type="compositionally biased region" description="Polar residues" evidence="5">
    <location>
        <begin position="43"/>
        <end position="54"/>
    </location>
</feature>
<evidence type="ECO:0000256" key="5">
    <source>
        <dbReference type="SAM" id="MobiDB-lite"/>
    </source>
</evidence>
<dbReference type="Pfam" id="PF13515">
    <property type="entry name" value="FUSC_2"/>
    <property type="match status" value="1"/>
</dbReference>
<feature type="transmembrane region" description="Helical" evidence="6">
    <location>
        <begin position="782"/>
        <end position="801"/>
    </location>
</feature>
<organism evidence="9 10">
    <name type="scientific">[Candida] anglica</name>
    <dbReference type="NCBI Taxonomy" id="148631"/>
    <lineage>
        <taxon>Eukaryota</taxon>
        <taxon>Fungi</taxon>
        <taxon>Dikarya</taxon>
        <taxon>Ascomycota</taxon>
        <taxon>Saccharomycotina</taxon>
        <taxon>Pichiomycetes</taxon>
        <taxon>Debaryomycetaceae</taxon>
        <taxon>Kurtzmaniella</taxon>
    </lineage>
</organism>
<feature type="transmembrane region" description="Helical" evidence="6">
    <location>
        <begin position="276"/>
        <end position="298"/>
    </location>
</feature>
<evidence type="ECO:0000259" key="7">
    <source>
        <dbReference type="Pfam" id="PF10334"/>
    </source>
</evidence>
<evidence type="ECO:0000256" key="1">
    <source>
        <dbReference type="ARBA" id="ARBA00004141"/>
    </source>
</evidence>
<feature type="domain" description="DUF2421" evidence="7">
    <location>
        <begin position="895"/>
        <end position="1053"/>
    </location>
</feature>
<keyword evidence="10" id="KW-1185">Reference proteome</keyword>
<name>A0ABP0EJT6_9ASCO</name>
<evidence type="ECO:0000259" key="8">
    <source>
        <dbReference type="Pfam" id="PF13515"/>
    </source>
</evidence>
<proteinExistence type="predicted"/>
<dbReference type="Proteomes" id="UP001497600">
    <property type="component" value="Chromosome F"/>
</dbReference>